<keyword evidence="4" id="KW-1185">Reference proteome</keyword>
<dbReference type="RefSeq" id="WP_183358131.1">
    <property type="nucleotide sequence ID" value="NZ_BAABKR010000001.1"/>
</dbReference>
<dbReference type="Pfam" id="PF01636">
    <property type="entry name" value="APH"/>
    <property type="match status" value="1"/>
</dbReference>
<proteinExistence type="predicted"/>
<sequence>MSLTTTQSTSASGRPTSSSDRQDGGGTLQPLTVSAADALAANASGLERAGELLDPAALSELLGQQVRITHVRSKPDRSLLVAHTDSRGEAGWTMLTVDPVKYHNAQERAEGFGRRIQVHSTAGPHLFSGSVWSDPQLAKELTEARAVLGEDVSWQILRYNPRRRVVATLRSGSSQKVVRVLASGADHLRQTTRHWRGLGLPVSNVSALGQRSTAVIAPMWGVSDLHSSPHPPAAVTAGAAVAALHAAPPRRSAANCAHPDPQRAAAGLGQVAPWAQQRATTLAERLAERLAPLGSSTAAEIHGDLSPDQVVLAAHGSHKIRLIDLDRAGSGHPMRDVGSWVAACRRNEQTELIDAFLTGYTEHAPAEPDDMHAWEAYAHLAGAADFFRHRETDWPAHTVRALDLTEEALNR</sequence>
<evidence type="ECO:0000256" key="1">
    <source>
        <dbReference type="SAM" id="MobiDB-lite"/>
    </source>
</evidence>
<evidence type="ECO:0000259" key="2">
    <source>
        <dbReference type="Pfam" id="PF01636"/>
    </source>
</evidence>
<dbReference type="InterPro" id="IPR011009">
    <property type="entry name" value="Kinase-like_dom_sf"/>
</dbReference>
<feature type="region of interest" description="Disordered" evidence="1">
    <location>
        <begin position="1"/>
        <end position="29"/>
    </location>
</feature>
<feature type="domain" description="Aminoglycoside phosphotransferase" evidence="2">
    <location>
        <begin position="232"/>
        <end position="366"/>
    </location>
</feature>
<comment type="caution">
    <text evidence="3">The sequence shown here is derived from an EMBL/GenBank/DDBJ whole genome shotgun (WGS) entry which is preliminary data.</text>
</comment>
<name>A0A7W5TS83_9MICC</name>
<reference evidence="3 4" key="1">
    <citation type="submission" date="2020-08" db="EMBL/GenBank/DDBJ databases">
        <title>Sequencing the genomes of 1000 actinobacteria strains.</title>
        <authorList>
            <person name="Klenk H.-P."/>
        </authorList>
    </citation>
    <scope>NUCLEOTIDE SEQUENCE [LARGE SCALE GENOMIC DNA]</scope>
    <source>
        <strain evidence="3 4">DSM 28238</strain>
    </source>
</reference>
<organism evidence="3 4">
    <name type="scientific">Garicola koreensis</name>
    <dbReference type="NCBI Taxonomy" id="1262554"/>
    <lineage>
        <taxon>Bacteria</taxon>
        <taxon>Bacillati</taxon>
        <taxon>Actinomycetota</taxon>
        <taxon>Actinomycetes</taxon>
        <taxon>Micrococcales</taxon>
        <taxon>Micrococcaceae</taxon>
        <taxon>Garicola</taxon>
    </lineage>
</organism>
<dbReference type="EMBL" id="JACIBT010000003">
    <property type="protein sequence ID" value="MBB3667707.1"/>
    <property type="molecule type" value="Genomic_DNA"/>
</dbReference>
<dbReference type="SUPFAM" id="SSF56112">
    <property type="entry name" value="Protein kinase-like (PK-like)"/>
    <property type="match status" value="1"/>
</dbReference>
<protein>
    <recommendedName>
        <fullName evidence="2">Aminoglycoside phosphotransferase domain-containing protein</fullName>
    </recommendedName>
</protein>
<feature type="compositionally biased region" description="Low complexity" evidence="1">
    <location>
        <begin position="8"/>
        <end position="19"/>
    </location>
</feature>
<accession>A0A7W5TS83</accession>
<dbReference type="AlphaFoldDB" id="A0A7W5TS83"/>
<dbReference type="Gene3D" id="3.90.1200.10">
    <property type="match status" value="1"/>
</dbReference>
<dbReference type="InterPro" id="IPR002575">
    <property type="entry name" value="Aminoglycoside_PTrfase"/>
</dbReference>
<evidence type="ECO:0000313" key="4">
    <source>
        <dbReference type="Proteomes" id="UP000547528"/>
    </source>
</evidence>
<dbReference type="Proteomes" id="UP000547528">
    <property type="component" value="Unassembled WGS sequence"/>
</dbReference>
<evidence type="ECO:0000313" key="3">
    <source>
        <dbReference type="EMBL" id="MBB3667707.1"/>
    </source>
</evidence>
<gene>
    <name evidence="3" type="ORF">FHX47_001328</name>
</gene>